<comment type="subunit">
    <text evidence="12">Homodimer.</text>
</comment>
<dbReference type="HAMAP" id="MF_01987">
    <property type="entry name" value="Ribokinase"/>
    <property type="match status" value="1"/>
</dbReference>
<proteinExistence type="inferred from homology"/>
<dbReference type="EMBL" id="CP027019">
    <property type="protein sequence ID" value="AVP48980.1"/>
    <property type="molecule type" value="Genomic_DNA"/>
</dbReference>
<feature type="domain" description="Carbohydrate kinase PfkB" evidence="13">
    <location>
        <begin position="1"/>
        <end position="295"/>
    </location>
</feature>
<organism evidence="14 15">
    <name type="scientific">Williamsoniiplasma luminosum</name>
    <dbReference type="NCBI Taxonomy" id="214888"/>
    <lineage>
        <taxon>Bacteria</taxon>
        <taxon>Bacillati</taxon>
        <taxon>Mycoplasmatota</taxon>
        <taxon>Mollicutes</taxon>
        <taxon>Entomoplasmatales</taxon>
        <taxon>Williamsoniiplasma</taxon>
    </lineage>
</organism>
<dbReference type="EC" id="2.7.1.15" evidence="2 12"/>
<dbReference type="PANTHER" id="PTHR10584">
    <property type="entry name" value="SUGAR KINASE"/>
    <property type="match status" value="1"/>
</dbReference>
<comment type="similarity">
    <text evidence="12">Belongs to the carbohydrate kinase PfkB family. Ribokinase subfamily.</text>
</comment>
<dbReference type="InterPro" id="IPR002173">
    <property type="entry name" value="Carboh/pur_kinase_PfkB_CS"/>
</dbReference>
<keyword evidence="11 12" id="KW-0119">Carbohydrate metabolism</keyword>
<evidence type="ECO:0000259" key="13">
    <source>
        <dbReference type="Pfam" id="PF00294"/>
    </source>
</evidence>
<evidence type="ECO:0000256" key="4">
    <source>
        <dbReference type="ARBA" id="ARBA00022679"/>
    </source>
</evidence>
<keyword evidence="9 12" id="KW-0460">Magnesium</keyword>
<evidence type="ECO:0000256" key="8">
    <source>
        <dbReference type="ARBA" id="ARBA00022840"/>
    </source>
</evidence>
<dbReference type="PROSITE" id="PS00583">
    <property type="entry name" value="PFKB_KINASES_1"/>
    <property type="match status" value="1"/>
</dbReference>
<dbReference type="GO" id="GO:0046872">
    <property type="term" value="F:metal ion binding"/>
    <property type="evidence" value="ECO:0007669"/>
    <property type="project" value="UniProtKB-KW"/>
</dbReference>
<dbReference type="GO" id="GO:0004747">
    <property type="term" value="F:ribokinase activity"/>
    <property type="evidence" value="ECO:0007669"/>
    <property type="project" value="UniProtKB-UniRule"/>
</dbReference>
<evidence type="ECO:0000256" key="11">
    <source>
        <dbReference type="ARBA" id="ARBA00023277"/>
    </source>
</evidence>
<feature type="binding site" evidence="12">
    <location>
        <position position="140"/>
    </location>
    <ligand>
        <name>substrate</name>
    </ligand>
</feature>
<evidence type="ECO:0000256" key="1">
    <source>
        <dbReference type="ARBA" id="ARBA00005380"/>
    </source>
</evidence>
<feature type="binding site" evidence="12">
    <location>
        <position position="288"/>
    </location>
    <ligand>
        <name>K(+)</name>
        <dbReference type="ChEBI" id="CHEBI:29103"/>
    </ligand>
</feature>
<accession>A0A2S0NJ00</accession>
<keyword evidence="6 12" id="KW-0547">Nucleotide-binding</keyword>
<dbReference type="Gene3D" id="3.40.1190.20">
    <property type="match status" value="1"/>
</dbReference>
<comment type="cofactor">
    <cofactor evidence="12">
        <name>Mg(2+)</name>
        <dbReference type="ChEBI" id="CHEBI:18420"/>
    </cofactor>
    <text evidence="12">Requires a divalent cation, most likely magnesium in vivo, as an electrophilic catalyst to aid phosphoryl group transfer. It is the chelate of the metal and the nucleotide that is the actual substrate.</text>
</comment>
<feature type="binding site" evidence="12">
    <location>
        <position position="249"/>
    </location>
    <ligand>
        <name>K(+)</name>
        <dbReference type="ChEBI" id="CHEBI:29103"/>
    </ligand>
</feature>
<comment type="pathway">
    <text evidence="12">Carbohydrate metabolism; D-ribose degradation; D-ribose 5-phosphate from beta-D-ribopyranose: step 2/2.</text>
</comment>
<feature type="binding site" evidence="12">
    <location>
        <position position="283"/>
    </location>
    <ligand>
        <name>K(+)</name>
        <dbReference type="ChEBI" id="CHEBI:29103"/>
    </ligand>
</feature>
<comment type="function">
    <text evidence="12">Catalyzes the phosphorylation of ribose at O-5 in a reaction requiring ATP and magnesium. The resulting D-ribose-5-phosphate can then be used either for sythesis of nucleotides, histidine, and tryptophan, or as a component of the pentose phosphate pathway.</text>
</comment>
<dbReference type="Proteomes" id="UP000239250">
    <property type="component" value="Chromosome"/>
</dbReference>
<comment type="caution">
    <text evidence="12">Lacks conserved residue(s) required for the propagation of feature annotation.</text>
</comment>
<feature type="binding site" evidence="12">
    <location>
        <position position="253"/>
    </location>
    <ligand>
        <name>substrate</name>
    </ligand>
</feature>
<feature type="binding site" evidence="12">
    <location>
        <position position="247"/>
    </location>
    <ligand>
        <name>K(+)</name>
        <dbReference type="ChEBI" id="CHEBI:29103"/>
    </ligand>
</feature>
<evidence type="ECO:0000256" key="10">
    <source>
        <dbReference type="ARBA" id="ARBA00022958"/>
    </source>
</evidence>
<dbReference type="GO" id="GO:0005524">
    <property type="term" value="F:ATP binding"/>
    <property type="evidence" value="ECO:0007669"/>
    <property type="project" value="UniProtKB-UniRule"/>
</dbReference>
<keyword evidence="8 12" id="KW-0067">ATP-binding</keyword>
<feature type="binding site" evidence="12">
    <location>
        <begin position="39"/>
        <end position="43"/>
    </location>
    <ligand>
        <name>substrate</name>
    </ligand>
</feature>
<keyword evidence="4 12" id="KW-0808">Transferase</keyword>
<dbReference type="InterPro" id="IPR011611">
    <property type="entry name" value="PfkB_dom"/>
</dbReference>
<evidence type="ECO:0000256" key="7">
    <source>
        <dbReference type="ARBA" id="ARBA00022777"/>
    </source>
</evidence>
<evidence type="ECO:0000313" key="15">
    <source>
        <dbReference type="Proteomes" id="UP000239250"/>
    </source>
</evidence>
<evidence type="ECO:0000256" key="2">
    <source>
        <dbReference type="ARBA" id="ARBA00012035"/>
    </source>
</evidence>
<comment type="subcellular location">
    <subcellularLocation>
        <location evidence="12">Cytoplasm</location>
    </subcellularLocation>
</comment>
<name>A0A2S0NJ00_9MOLU</name>
<dbReference type="UniPathway" id="UPA00916">
    <property type="reaction ID" value="UER00889"/>
</dbReference>
<dbReference type="SUPFAM" id="SSF53613">
    <property type="entry name" value="Ribokinase-like"/>
    <property type="match status" value="1"/>
</dbReference>
<dbReference type="GO" id="GO:0005737">
    <property type="term" value="C:cytoplasm"/>
    <property type="evidence" value="ECO:0007669"/>
    <property type="project" value="UniProtKB-SubCell"/>
</dbReference>
<protein>
    <recommendedName>
        <fullName evidence="3 12">Ribokinase</fullName>
        <shortName evidence="12">RK</shortName>
        <ecNumber evidence="2 12">2.7.1.15</ecNumber>
    </recommendedName>
</protein>
<dbReference type="InterPro" id="IPR029056">
    <property type="entry name" value="Ribokinase-like"/>
</dbReference>
<dbReference type="PRINTS" id="PR00990">
    <property type="entry name" value="RIBOKINASE"/>
</dbReference>
<feature type="binding site" evidence="12">
    <location>
        <begin position="221"/>
        <end position="226"/>
    </location>
    <ligand>
        <name>ATP</name>
        <dbReference type="ChEBI" id="CHEBI:30616"/>
    </ligand>
</feature>
<dbReference type="InterPro" id="IPR011877">
    <property type="entry name" value="Ribokinase"/>
</dbReference>
<gene>
    <name evidence="12 14" type="primary">rbsK</name>
    <name evidence="14" type="ORF">C5T88_00020</name>
</gene>
<keyword evidence="7 12" id="KW-0418">Kinase</keyword>
<dbReference type="AlphaFoldDB" id="A0A2S0NJ00"/>
<dbReference type="PANTHER" id="PTHR10584:SF166">
    <property type="entry name" value="RIBOKINASE"/>
    <property type="match status" value="1"/>
</dbReference>
<evidence type="ECO:0000256" key="6">
    <source>
        <dbReference type="ARBA" id="ARBA00022741"/>
    </source>
</evidence>
<feature type="binding site" evidence="12">
    <location>
        <position position="184"/>
    </location>
    <ligand>
        <name>ATP</name>
        <dbReference type="ChEBI" id="CHEBI:30616"/>
    </ligand>
</feature>
<evidence type="ECO:0000256" key="3">
    <source>
        <dbReference type="ARBA" id="ARBA00016943"/>
    </source>
</evidence>
<feature type="binding site" evidence="12">
    <location>
        <begin position="252"/>
        <end position="253"/>
    </location>
    <ligand>
        <name>ATP</name>
        <dbReference type="ChEBI" id="CHEBI:30616"/>
    </ligand>
</feature>
<comment type="catalytic activity">
    <reaction evidence="12">
        <text>D-ribose + ATP = D-ribose 5-phosphate + ADP + H(+)</text>
        <dbReference type="Rhea" id="RHEA:13697"/>
        <dbReference type="ChEBI" id="CHEBI:15378"/>
        <dbReference type="ChEBI" id="CHEBI:30616"/>
        <dbReference type="ChEBI" id="CHEBI:47013"/>
        <dbReference type="ChEBI" id="CHEBI:78346"/>
        <dbReference type="ChEBI" id="CHEBI:456216"/>
        <dbReference type="EC" id="2.7.1.15"/>
    </reaction>
</comment>
<dbReference type="InterPro" id="IPR002139">
    <property type="entry name" value="Ribo/fructo_kinase"/>
</dbReference>
<dbReference type="GO" id="GO:0019303">
    <property type="term" value="P:D-ribose catabolic process"/>
    <property type="evidence" value="ECO:0007669"/>
    <property type="project" value="UniProtKB-UniRule"/>
</dbReference>
<comment type="activity regulation">
    <text evidence="12">Activated by a monovalent cation that binds near, but not in, the active site. The most likely occupant of the site in vivo is potassium. Ion binding induces a conformational change that may alter substrate affinity.</text>
</comment>
<sequence length="309" mass="33820">MKKILTFGSIHIDLVYSVKELPLKGQTVVSKKFETFFGGKGANQAVAIRRMGTDLTMIGKVGDDANGDKAIENLITNQINVDLISKVKGVATGVGWVVVDEHANNILITDLGADKEFKAQEVQNYLKEIEKSDLVLTQLETTREFTFEFLKQAKKLGKTTILNPGPAIKLTPEEIKSCDFIIPNETEIAIVLGEEVSDDFETIKNQAIRLQKISNKHVIVTLGENGSLYVGPDTIKKFNAVKVNAIDPTAAGDTFIGVFTHMLAHEKSIQEAIEFATYASALTVTEAGAQSSIPTLELVNMFVQNHNKI</sequence>
<feature type="binding site" evidence="12">
    <location>
        <position position="286"/>
    </location>
    <ligand>
        <name>K(+)</name>
        <dbReference type="ChEBI" id="CHEBI:29103"/>
    </ligand>
</feature>
<feature type="binding site" evidence="12">
    <location>
        <begin position="11"/>
        <end position="13"/>
    </location>
    <ligand>
        <name>substrate</name>
    </ligand>
</feature>
<keyword evidence="12" id="KW-0963">Cytoplasm</keyword>
<evidence type="ECO:0000256" key="12">
    <source>
        <dbReference type="HAMAP-Rule" id="MF_01987"/>
    </source>
</evidence>
<dbReference type="RefSeq" id="WP_303662325.1">
    <property type="nucleotide sequence ID" value="NZ_CP027019.1"/>
</dbReference>
<dbReference type="NCBIfam" id="TIGR02152">
    <property type="entry name" value="D_ribokin_bact"/>
    <property type="match status" value="1"/>
</dbReference>
<dbReference type="CDD" id="cd01174">
    <property type="entry name" value="ribokinase"/>
    <property type="match status" value="1"/>
</dbReference>
<comment type="similarity">
    <text evidence="1">Belongs to the carbohydrate kinase pfkB family.</text>
</comment>
<feature type="active site" description="Proton acceptor" evidence="12">
    <location>
        <position position="253"/>
    </location>
</feature>
<feature type="binding site" evidence="12">
    <location>
        <position position="292"/>
    </location>
    <ligand>
        <name>K(+)</name>
        <dbReference type="ChEBI" id="CHEBI:29103"/>
    </ligand>
</feature>
<keyword evidence="5 12" id="KW-0479">Metal-binding</keyword>
<reference evidence="15" key="1">
    <citation type="submission" date="2018-02" db="EMBL/GenBank/DDBJ databases">
        <title>Firefly genomes illuminate parallel origins of bioluminescence in beetles.</title>
        <authorList>
            <person name="Fallon T.R."/>
            <person name="Lower S.E.S."/>
            <person name="Behringer M."/>
            <person name="Weng J.-K."/>
        </authorList>
    </citation>
    <scope>NUCLEOTIDE SEQUENCE [LARGE SCALE GENOMIC DNA]</scope>
</reference>
<evidence type="ECO:0000256" key="9">
    <source>
        <dbReference type="ARBA" id="ARBA00022842"/>
    </source>
</evidence>
<evidence type="ECO:0000313" key="14">
    <source>
        <dbReference type="EMBL" id="AVP48980.1"/>
    </source>
</evidence>
<keyword evidence="10 12" id="KW-0630">Potassium</keyword>
<dbReference type="Pfam" id="PF00294">
    <property type="entry name" value="PfkB"/>
    <property type="match status" value="1"/>
</dbReference>
<evidence type="ECO:0000256" key="5">
    <source>
        <dbReference type="ARBA" id="ARBA00022723"/>
    </source>
</evidence>